<evidence type="ECO:0000313" key="1">
    <source>
        <dbReference type="EMBL" id="GAL21530.1"/>
    </source>
</evidence>
<gene>
    <name evidence="1" type="ORF">JCM19235_5012</name>
</gene>
<name>A0A090S1E7_9VIBR</name>
<reference evidence="1 2" key="1">
    <citation type="submission" date="2014-09" db="EMBL/GenBank/DDBJ databases">
        <title>Vibrio maritimus JCM 19235. (C45) whole genome shotgun sequence.</title>
        <authorList>
            <person name="Sawabe T."/>
            <person name="Meirelles P."/>
            <person name="Nakanishi M."/>
            <person name="Sayaka M."/>
            <person name="Hattori M."/>
            <person name="Ohkuma M."/>
        </authorList>
    </citation>
    <scope>NUCLEOTIDE SEQUENCE [LARGE SCALE GENOMIC DNA]</scope>
    <source>
        <strain evidence="2">JCM19235</strain>
    </source>
</reference>
<sequence length="86" mass="10202">MPDDIEMTYPSDKENEILVRDYMESGSIKEYAFERQDYKYSLEFNISAGNINDFNNGYYELRVRHDGKTVFESDCREMLSDVYVSN</sequence>
<comment type="caution">
    <text evidence="1">The sequence shown here is derived from an EMBL/GenBank/DDBJ whole genome shotgun (WGS) entry which is preliminary data.</text>
</comment>
<accession>A0A090S1E7</accession>
<evidence type="ECO:0000313" key="2">
    <source>
        <dbReference type="Proteomes" id="UP000029228"/>
    </source>
</evidence>
<keyword evidence="2" id="KW-1185">Reference proteome</keyword>
<organism evidence="1 2">
    <name type="scientific">Vibrio maritimus</name>
    <dbReference type="NCBI Taxonomy" id="990268"/>
    <lineage>
        <taxon>Bacteria</taxon>
        <taxon>Pseudomonadati</taxon>
        <taxon>Pseudomonadota</taxon>
        <taxon>Gammaproteobacteria</taxon>
        <taxon>Vibrionales</taxon>
        <taxon>Vibrionaceae</taxon>
        <taxon>Vibrio</taxon>
    </lineage>
</organism>
<proteinExistence type="predicted"/>
<dbReference type="STRING" id="990268.JCM19235_5012"/>
<dbReference type="EMBL" id="BBMR01000008">
    <property type="protein sequence ID" value="GAL21530.1"/>
    <property type="molecule type" value="Genomic_DNA"/>
</dbReference>
<protein>
    <submittedName>
        <fullName evidence="1">Uncharacterized protein</fullName>
    </submittedName>
</protein>
<dbReference type="AlphaFoldDB" id="A0A090S1E7"/>
<dbReference type="Proteomes" id="UP000029228">
    <property type="component" value="Unassembled WGS sequence"/>
</dbReference>